<comment type="caution">
    <text evidence="1">The sequence shown here is derived from an EMBL/GenBank/DDBJ whole genome shotgun (WGS) entry which is preliminary data.</text>
</comment>
<evidence type="ECO:0000313" key="1">
    <source>
        <dbReference type="EMBL" id="OIQ75697.1"/>
    </source>
</evidence>
<reference evidence="1" key="1">
    <citation type="submission" date="2016-10" db="EMBL/GenBank/DDBJ databases">
        <title>Sequence of Gallionella enrichment culture.</title>
        <authorList>
            <person name="Poehlein A."/>
            <person name="Muehling M."/>
            <person name="Daniel R."/>
        </authorList>
    </citation>
    <scope>NUCLEOTIDE SEQUENCE</scope>
</reference>
<accession>A0A1J5PW48</accession>
<dbReference type="EMBL" id="MLJW01002084">
    <property type="protein sequence ID" value="OIQ75697.1"/>
    <property type="molecule type" value="Genomic_DNA"/>
</dbReference>
<sequence length="88" mass="9750">MQYDLGNIFFLRALIINGRDMTVKNTAAFLFTQAKNAYIQSLKLDNSFWDARHNLDRILMILPDDPSPGVGNSDSPGLIMGNIPVGLP</sequence>
<proteinExistence type="predicted"/>
<dbReference type="AlphaFoldDB" id="A0A1J5PW48"/>
<gene>
    <name evidence="1" type="ORF">GALL_426320</name>
</gene>
<name>A0A1J5PW48_9ZZZZ</name>
<organism evidence="1">
    <name type="scientific">mine drainage metagenome</name>
    <dbReference type="NCBI Taxonomy" id="410659"/>
    <lineage>
        <taxon>unclassified sequences</taxon>
        <taxon>metagenomes</taxon>
        <taxon>ecological metagenomes</taxon>
    </lineage>
</organism>
<protein>
    <submittedName>
        <fullName evidence="1">Uncharacterized protein</fullName>
    </submittedName>
</protein>